<dbReference type="CDD" id="cd21450">
    <property type="entry name" value="DLC-like_DYNLL1-like"/>
    <property type="match status" value="1"/>
</dbReference>
<dbReference type="GO" id="GO:0030286">
    <property type="term" value="C:dynein complex"/>
    <property type="evidence" value="ECO:0007669"/>
    <property type="project" value="InterPro"/>
</dbReference>
<proteinExistence type="predicted"/>
<dbReference type="SUPFAM" id="SSF54648">
    <property type="entry name" value="DLC"/>
    <property type="match status" value="1"/>
</dbReference>
<protein>
    <recommendedName>
        <fullName evidence="3">Dynein light chain</fullName>
    </recommendedName>
</protein>
<dbReference type="GO" id="GO:0007017">
    <property type="term" value="P:microtubule-based process"/>
    <property type="evidence" value="ECO:0007669"/>
    <property type="project" value="InterPro"/>
</dbReference>
<sequence>MGTGTKILTHAGMEMGTSIFSNHGYGNGYYSTLPIPYPLPSLFDSDVAEEMKKEFDNRYGPTWHCIIGRD</sequence>
<dbReference type="Pfam" id="PF01221">
    <property type="entry name" value="Dynein_light"/>
    <property type="match status" value="1"/>
</dbReference>
<name>A0A392Q0D4_9FABA</name>
<dbReference type="Gene3D" id="3.30.740.10">
    <property type="entry name" value="Protein Inhibitor Of Neuronal Nitric Oxide Synthase"/>
    <property type="match status" value="1"/>
</dbReference>
<comment type="caution">
    <text evidence="1">The sequence shown here is derived from an EMBL/GenBank/DDBJ whole genome shotgun (WGS) entry which is preliminary data.</text>
</comment>
<dbReference type="AlphaFoldDB" id="A0A392Q0D4"/>
<dbReference type="Proteomes" id="UP000265520">
    <property type="component" value="Unassembled WGS sequence"/>
</dbReference>
<reference evidence="1 2" key="1">
    <citation type="journal article" date="2018" name="Front. Plant Sci.">
        <title>Red Clover (Trifolium pratense) and Zigzag Clover (T. medium) - A Picture of Genomic Similarities and Differences.</title>
        <authorList>
            <person name="Dluhosova J."/>
            <person name="Istvanek J."/>
            <person name="Nedelnik J."/>
            <person name="Repkova J."/>
        </authorList>
    </citation>
    <scope>NUCLEOTIDE SEQUENCE [LARGE SCALE GENOMIC DNA]</scope>
    <source>
        <strain evidence="2">cv. 10/8</strain>
        <tissue evidence="1">Leaf</tissue>
    </source>
</reference>
<dbReference type="EMBL" id="LXQA010105833">
    <property type="protein sequence ID" value="MCI17534.1"/>
    <property type="molecule type" value="Genomic_DNA"/>
</dbReference>
<dbReference type="InterPro" id="IPR037177">
    <property type="entry name" value="DLC_sf"/>
</dbReference>
<keyword evidence="2" id="KW-1185">Reference proteome</keyword>
<evidence type="ECO:0000313" key="1">
    <source>
        <dbReference type="EMBL" id="MCI17534.1"/>
    </source>
</evidence>
<accession>A0A392Q0D4</accession>
<evidence type="ECO:0000313" key="2">
    <source>
        <dbReference type="Proteomes" id="UP000265520"/>
    </source>
</evidence>
<dbReference type="InterPro" id="IPR001372">
    <property type="entry name" value="Dynein_light_chain_typ-1/2"/>
</dbReference>
<organism evidence="1 2">
    <name type="scientific">Trifolium medium</name>
    <dbReference type="NCBI Taxonomy" id="97028"/>
    <lineage>
        <taxon>Eukaryota</taxon>
        <taxon>Viridiplantae</taxon>
        <taxon>Streptophyta</taxon>
        <taxon>Embryophyta</taxon>
        <taxon>Tracheophyta</taxon>
        <taxon>Spermatophyta</taxon>
        <taxon>Magnoliopsida</taxon>
        <taxon>eudicotyledons</taxon>
        <taxon>Gunneridae</taxon>
        <taxon>Pentapetalae</taxon>
        <taxon>rosids</taxon>
        <taxon>fabids</taxon>
        <taxon>Fabales</taxon>
        <taxon>Fabaceae</taxon>
        <taxon>Papilionoideae</taxon>
        <taxon>50 kb inversion clade</taxon>
        <taxon>NPAAA clade</taxon>
        <taxon>Hologalegina</taxon>
        <taxon>IRL clade</taxon>
        <taxon>Trifolieae</taxon>
        <taxon>Trifolium</taxon>
    </lineage>
</organism>
<evidence type="ECO:0008006" key="3">
    <source>
        <dbReference type="Google" id="ProtNLM"/>
    </source>
</evidence>